<proteinExistence type="predicted"/>
<dbReference type="KEGG" id="vco:VC0395_A2236"/>
<keyword evidence="1" id="KW-0732">Signal</keyword>
<evidence type="ECO:0000313" key="3">
    <source>
        <dbReference type="Proteomes" id="UP000000249"/>
    </source>
</evidence>
<name>A0A0H3AIV6_VIBC3</name>
<dbReference type="eggNOG" id="ENOG5032GS7">
    <property type="taxonomic scope" value="Bacteria"/>
</dbReference>
<evidence type="ECO:0000313" key="2">
    <source>
        <dbReference type="EMBL" id="ABQ20295.1"/>
    </source>
</evidence>
<feature type="chain" id="PRO_5030008176" description="PhaC PHA synthase" evidence="1">
    <location>
        <begin position="27"/>
        <end position="191"/>
    </location>
</feature>
<dbReference type="KEGG" id="vcr:VC395_2775"/>
<dbReference type="Proteomes" id="UP000000249">
    <property type="component" value="Chromosome 1"/>
</dbReference>
<dbReference type="AlphaFoldDB" id="A0A0H3AIV6"/>
<organism evidence="2 3">
    <name type="scientific">Vibrio cholerae serotype O1 (strain ATCC 39541 / Classical Ogawa 395 / O395)</name>
    <dbReference type="NCBI Taxonomy" id="345073"/>
    <lineage>
        <taxon>Bacteria</taxon>
        <taxon>Pseudomonadati</taxon>
        <taxon>Pseudomonadota</taxon>
        <taxon>Gammaproteobacteria</taxon>
        <taxon>Vibrionales</taxon>
        <taxon>Vibrionaceae</taxon>
        <taxon>Vibrio</taxon>
    </lineage>
</organism>
<protein>
    <recommendedName>
        <fullName evidence="4">PhaC PHA synthase</fullName>
    </recommendedName>
</protein>
<dbReference type="PATRIC" id="fig|345073.21.peg.2673"/>
<evidence type="ECO:0000256" key="1">
    <source>
        <dbReference type="SAM" id="SignalP"/>
    </source>
</evidence>
<sequence length="191" mass="20237">MEVIFMNKPFALMALTAAMAAPAALASTPVMFSSIDNFNTPDANQVAGVRLSALHGKVNEVKGVDFSILGLSETDKTTGVNFGLFFGASKVNQEMTGASLGLLNWNTGNTYGANLGFVNLTHDVKGANLSFVNYSEGNTLVDLGAANFSNTSTVQFGLFNKTEKIEGVQIGLINCADNGFFKCFPIINFAK</sequence>
<reference evidence="2 3" key="1">
    <citation type="submission" date="2007-03" db="EMBL/GenBank/DDBJ databases">
        <authorList>
            <person name="Heidelberg J."/>
        </authorList>
    </citation>
    <scope>NUCLEOTIDE SEQUENCE [LARGE SCALE GENOMIC DNA]</scope>
    <source>
        <strain evidence="3">ATCC 39541 / Classical Ogawa 395 / O395</strain>
    </source>
</reference>
<gene>
    <name evidence="2" type="ordered locus">VC0395_A2236</name>
</gene>
<dbReference type="EMBL" id="CP000627">
    <property type="protein sequence ID" value="ABQ20295.1"/>
    <property type="molecule type" value="Genomic_DNA"/>
</dbReference>
<accession>A0A0H3AIV6</accession>
<evidence type="ECO:0008006" key="4">
    <source>
        <dbReference type="Google" id="ProtNLM"/>
    </source>
</evidence>
<dbReference type="NCBIfam" id="NF047436">
    <property type="entry name" value="LA_2272_repeat"/>
    <property type="match status" value="2"/>
</dbReference>
<dbReference type="InterPro" id="IPR058093">
    <property type="entry name" value="LA_2272-like"/>
</dbReference>
<dbReference type="OrthoDB" id="92679at2"/>
<dbReference type="NCBIfam" id="NF047437">
    <property type="entry name" value="VC2662_fam"/>
    <property type="match status" value="1"/>
</dbReference>
<feature type="signal peptide" evidence="1">
    <location>
        <begin position="1"/>
        <end position="26"/>
    </location>
</feature>